<dbReference type="SUPFAM" id="SSF53850">
    <property type="entry name" value="Periplasmic binding protein-like II"/>
    <property type="match status" value="1"/>
</dbReference>
<gene>
    <name evidence="8" type="ORF">BECKFW1821B_GA0114236_10618</name>
</gene>
<dbReference type="GO" id="GO:1904680">
    <property type="term" value="F:peptide transmembrane transporter activity"/>
    <property type="evidence" value="ECO:0007669"/>
    <property type="project" value="TreeGrafter"/>
</dbReference>
<evidence type="ECO:0000259" key="7">
    <source>
        <dbReference type="Pfam" id="PF13458"/>
    </source>
</evidence>
<dbReference type="CDD" id="cd08504">
    <property type="entry name" value="PBP2_OppA"/>
    <property type="match status" value="1"/>
</dbReference>
<evidence type="ECO:0000256" key="4">
    <source>
        <dbReference type="ARBA" id="ARBA00022448"/>
    </source>
</evidence>
<dbReference type="GO" id="GO:0015833">
    <property type="term" value="P:peptide transport"/>
    <property type="evidence" value="ECO:0007669"/>
    <property type="project" value="TreeGrafter"/>
</dbReference>
<dbReference type="Pfam" id="PF13458">
    <property type="entry name" value="Peripla_BP_6"/>
    <property type="match status" value="1"/>
</dbReference>
<sequence>MARWALLTNRMRTHLAGHLIMTNFLRPLELFCVLILLGPIAGCEDFSRQAEKRAEAAAGTEIEEIILAIVDSSSSPSMFAQGVAFAVDEINDKKLIKQKVIARYYDDRSEIPRARNLAKKLAADENVIAVIGHLSSATAIAASIIYERAGLIFITPKATQSELIRQENRFTFRNIPRDDVFGREATRYMQHHQYKKVAIIYDRELATRRLAELFHKAADDAGIEVVAVRFYSNWETDYRELITKLGKDASFDALFLSGVLPQGAAMIKQLRAMGIRTPIIAGIDFDFQRLIEVAGRSAEDTAVATVFDPKRPRNITRDFVRRFKERYGIVPDTWAAQGYDAAKLLAHAMVESGSRVPADLAGTLRFVENWDGVTGRYAVALDGNILGRKIHFKTVKNGNFAFLDRPVSKKVDLFETMKDETLRIGAPQGEISLDPCHAEVKMSAEIAEQLFLGLTDIDSGTLEPIPALATSWTESNLGKTYRFRLRKDAQWTDGRPVTAHDVVWAVRRNILPATGCWGAGMFFVLKNGRAIHEGRIDDLALLGVRTIDDYTVEFNLEQPLSLFPTIVNHFVYRPLPAPVIESLGEDWTDPERIVTSGAYRLAVWKQNMLLVLRRNDGYYNRAKVNIPEIRYLFLESPSMGFSLYRGGELDVLGGGNYLPISPGEYAKIQTDRTLYAQLREFPLLGSYSYGFRIDRSPMDLLPVRKAITAALDRDMMVGLIASPHEASTTFTPDRLLGADRMETVSDLHSGLGLDFNPNQAAEWLAKAGYPDGQGFPEIILLHEDGDHHRRMAQAVKASLDFYLGLDIQLAAYSPGTDLGQAIAQTDPHLFQLDWRPGYPHANNFLEPNFAPRSPYNHTGWQNMAFASQAVRARTESVPEIRTRAFRRLEQMITKEFCVVAPIYSKRTRMLIRPRIADWSHMSFGGQYLRDWRFEPVEE</sequence>
<comment type="similarity">
    <text evidence="3">Belongs to the leucine-binding protein family.</text>
</comment>
<keyword evidence="4" id="KW-0813">Transport</keyword>
<dbReference type="Gene3D" id="3.90.76.10">
    <property type="entry name" value="Dipeptide-binding Protein, Domain 1"/>
    <property type="match status" value="1"/>
</dbReference>
<dbReference type="Pfam" id="PF00496">
    <property type="entry name" value="SBP_bac_5"/>
    <property type="match status" value="1"/>
</dbReference>
<evidence type="ECO:0000256" key="5">
    <source>
        <dbReference type="ARBA" id="ARBA00022729"/>
    </source>
</evidence>
<name>A0A450T2Z7_9GAMM</name>
<keyword evidence="5" id="KW-0732">Signal</keyword>
<feature type="domain" description="Leucine-binding protein" evidence="7">
    <location>
        <begin position="74"/>
        <end position="396"/>
    </location>
</feature>
<evidence type="ECO:0000256" key="3">
    <source>
        <dbReference type="ARBA" id="ARBA00010062"/>
    </source>
</evidence>
<proteinExistence type="inferred from homology"/>
<evidence type="ECO:0000259" key="6">
    <source>
        <dbReference type="Pfam" id="PF00496"/>
    </source>
</evidence>
<comment type="similarity">
    <text evidence="2">Belongs to the bacterial solute-binding protein 5 family.</text>
</comment>
<dbReference type="PANTHER" id="PTHR30290:SF10">
    <property type="entry name" value="PERIPLASMIC OLIGOPEPTIDE-BINDING PROTEIN-RELATED"/>
    <property type="match status" value="1"/>
</dbReference>
<reference evidence="8" key="1">
    <citation type="submission" date="2019-02" db="EMBL/GenBank/DDBJ databases">
        <authorList>
            <person name="Gruber-Vodicka R. H."/>
            <person name="Seah K. B. B."/>
        </authorList>
    </citation>
    <scope>NUCLEOTIDE SEQUENCE</scope>
    <source>
        <strain evidence="8">BECK_BZ106</strain>
    </source>
</reference>
<dbReference type="CDD" id="cd06344">
    <property type="entry name" value="PBP1_ABC_HAAT-like"/>
    <property type="match status" value="1"/>
</dbReference>
<dbReference type="EMBL" id="CAADFD010000061">
    <property type="protein sequence ID" value="VFJ60895.1"/>
    <property type="molecule type" value="Genomic_DNA"/>
</dbReference>
<dbReference type="InterPro" id="IPR039424">
    <property type="entry name" value="SBP_5"/>
</dbReference>
<protein>
    <submittedName>
        <fullName evidence="8">ABC-type oligopeptide transport system, substrate-binding protein</fullName>
    </submittedName>
</protein>
<dbReference type="InterPro" id="IPR028082">
    <property type="entry name" value="Peripla_BP_I"/>
</dbReference>
<dbReference type="InterPro" id="IPR028081">
    <property type="entry name" value="Leu-bd"/>
</dbReference>
<dbReference type="SUPFAM" id="SSF53822">
    <property type="entry name" value="Periplasmic binding protein-like I"/>
    <property type="match status" value="1"/>
</dbReference>
<dbReference type="Gene3D" id="3.40.50.2300">
    <property type="match status" value="2"/>
</dbReference>
<comment type="subcellular location">
    <subcellularLocation>
        <location evidence="1">Cell envelope</location>
    </subcellularLocation>
</comment>
<evidence type="ECO:0000256" key="1">
    <source>
        <dbReference type="ARBA" id="ARBA00004196"/>
    </source>
</evidence>
<dbReference type="PANTHER" id="PTHR30290">
    <property type="entry name" value="PERIPLASMIC BINDING COMPONENT OF ABC TRANSPORTER"/>
    <property type="match status" value="1"/>
</dbReference>
<dbReference type="InterPro" id="IPR000914">
    <property type="entry name" value="SBP_5_dom"/>
</dbReference>
<evidence type="ECO:0000256" key="2">
    <source>
        <dbReference type="ARBA" id="ARBA00005695"/>
    </source>
</evidence>
<organism evidence="8">
    <name type="scientific">Candidatus Kentrum sp. FW</name>
    <dbReference type="NCBI Taxonomy" id="2126338"/>
    <lineage>
        <taxon>Bacteria</taxon>
        <taxon>Pseudomonadati</taxon>
        <taxon>Pseudomonadota</taxon>
        <taxon>Gammaproteobacteria</taxon>
        <taxon>Candidatus Kentrum</taxon>
    </lineage>
</organism>
<dbReference type="Gene3D" id="3.40.190.10">
    <property type="entry name" value="Periplasmic binding protein-like II"/>
    <property type="match status" value="1"/>
</dbReference>
<dbReference type="GO" id="GO:0030313">
    <property type="term" value="C:cell envelope"/>
    <property type="evidence" value="ECO:0007669"/>
    <property type="project" value="UniProtKB-SubCell"/>
</dbReference>
<accession>A0A450T2Z7</accession>
<feature type="domain" description="Solute-binding protein family 5" evidence="6">
    <location>
        <begin position="463"/>
        <end position="852"/>
    </location>
</feature>
<dbReference type="Gene3D" id="3.10.105.10">
    <property type="entry name" value="Dipeptide-binding Protein, Domain 3"/>
    <property type="match status" value="1"/>
</dbReference>
<dbReference type="AlphaFoldDB" id="A0A450T2Z7"/>
<evidence type="ECO:0000313" key="8">
    <source>
        <dbReference type="EMBL" id="VFJ60895.1"/>
    </source>
</evidence>